<gene>
    <name evidence="2" type="ORF">ENM60_06875</name>
</gene>
<organism evidence="2">
    <name type="scientific">Thermogladius calderae</name>
    <dbReference type="NCBI Taxonomy" id="1200300"/>
    <lineage>
        <taxon>Archaea</taxon>
        <taxon>Thermoproteota</taxon>
        <taxon>Thermoprotei</taxon>
        <taxon>Desulfurococcales</taxon>
        <taxon>Desulfurococcaceae</taxon>
        <taxon>Thermogladius</taxon>
    </lineage>
</organism>
<proteinExistence type="predicted"/>
<evidence type="ECO:0000256" key="1">
    <source>
        <dbReference type="SAM" id="Phobius"/>
    </source>
</evidence>
<keyword evidence="1" id="KW-0472">Membrane</keyword>
<dbReference type="EMBL" id="DRYK01000089">
    <property type="protein sequence ID" value="HHP68483.1"/>
    <property type="molecule type" value="Genomic_DNA"/>
</dbReference>
<keyword evidence="1" id="KW-1133">Transmembrane helix</keyword>
<protein>
    <submittedName>
        <fullName evidence="2">Uncharacterized protein</fullName>
    </submittedName>
</protein>
<dbReference type="AlphaFoldDB" id="A0A7J3Y0Y2"/>
<name>A0A7J3Y0Y2_9CREN</name>
<comment type="caution">
    <text evidence="2">The sequence shown here is derived from an EMBL/GenBank/DDBJ whole genome shotgun (WGS) entry which is preliminary data.</text>
</comment>
<keyword evidence="1" id="KW-0812">Transmembrane</keyword>
<feature type="transmembrane region" description="Helical" evidence="1">
    <location>
        <begin position="7"/>
        <end position="29"/>
    </location>
</feature>
<reference evidence="2" key="1">
    <citation type="journal article" date="2020" name="mSystems">
        <title>Genome- and Community-Level Interaction Insights into Carbon Utilization and Element Cycling Functions of Hydrothermarchaeota in Hydrothermal Sediment.</title>
        <authorList>
            <person name="Zhou Z."/>
            <person name="Liu Y."/>
            <person name="Xu W."/>
            <person name="Pan J."/>
            <person name="Luo Z.H."/>
            <person name="Li M."/>
        </authorList>
    </citation>
    <scope>NUCLEOTIDE SEQUENCE [LARGE SCALE GENOMIC DNA]</scope>
    <source>
        <strain evidence="2">SpSt-110</strain>
    </source>
</reference>
<feature type="transmembrane region" description="Helical" evidence="1">
    <location>
        <begin position="35"/>
        <end position="58"/>
    </location>
</feature>
<sequence length="78" mass="8317">MSRVIRFLIYLVIGVILLSASILALLWSIGYMQAGFVATSLLSALIGFTLLSSSLYILRLSAYVYAVEKGAGVEGGKS</sequence>
<evidence type="ECO:0000313" key="2">
    <source>
        <dbReference type="EMBL" id="HHP68483.1"/>
    </source>
</evidence>
<accession>A0A7J3Y0Y2</accession>